<feature type="non-terminal residue" evidence="9">
    <location>
        <position position="450"/>
    </location>
</feature>
<dbReference type="GO" id="GO:0004866">
    <property type="term" value="F:endopeptidase inhibitor activity"/>
    <property type="evidence" value="ECO:0007669"/>
    <property type="project" value="InterPro"/>
</dbReference>
<feature type="domain" description="Macroglobulin" evidence="7">
    <location>
        <begin position="321"/>
        <end position="385"/>
    </location>
</feature>
<dbReference type="Gene3D" id="2.60.40.1940">
    <property type="match status" value="1"/>
</dbReference>
<dbReference type="FunFam" id="2.60.40.1930:FF:000001">
    <property type="entry name" value="CD109 isoform 3"/>
    <property type="match status" value="1"/>
</dbReference>
<dbReference type="PANTHER" id="PTHR11412:SF171">
    <property type="entry name" value="PREGNANCY ZONE PROTEIN-LIKE PROTEIN"/>
    <property type="match status" value="1"/>
</dbReference>
<evidence type="ECO:0000256" key="5">
    <source>
        <dbReference type="ARBA" id="ARBA00078071"/>
    </source>
</evidence>
<dbReference type="EMBL" id="JAHLQT010018664">
    <property type="protein sequence ID" value="KAG7168911.1"/>
    <property type="molecule type" value="Genomic_DNA"/>
</dbReference>
<feature type="non-terminal residue" evidence="9">
    <location>
        <position position="1"/>
    </location>
</feature>
<evidence type="ECO:0000259" key="7">
    <source>
        <dbReference type="Pfam" id="PF17789"/>
    </source>
</evidence>
<dbReference type="InterPro" id="IPR040839">
    <property type="entry name" value="MG4"/>
</dbReference>
<evidence type="ECO:0000256" key="4">
    <source>
        <dbReference type="ARBA" id="ARBA00063781"/>
    </source>
</evidence>
<evidence type="ECO:0000313" key="9">
    <source>
        <dbReference type="EMBL" id="KAG7168911.1"/>
    </source>
</evidence>
<evidence type="ECO:0000256" key="3">
    <source>
        <dbReference type="ARBA" id="ARBA00057615"/>
    </source>
</evidence>
<keyword evidence="10" id="KW-1185">Reference proteome</keyword>
<evidence type="ECO:0000256" key="2">
    <source>
        <dbReference type="ARBA" id="ARBA00023180"/>
    </source>
</evidence>
<keyword evidence="2" id="KW-0325">Glycoprotein</keyword>
<dbReference type="Gene3D" id="2.60.40.1930">
    <property type="match status" value="1"/>
</dbReference>
<sequence>GYVITTPREWTAGEQAQVCVYVTNSTAPAGELTFKLTPQQVFNQANATFDPISIIKIPAGKTEVCYEVQVPKLTDSRVELHLFGTVNGVNIDGSLKITLRQTRDLTFVQTDKHLYEPGQNVKFRILTVVGANLKVSTENYPEVWVTTPASSRIAQWNNVDNPNGLVHLDVSLAKEPEKGTYRIHVKASDGGTTTRDFKVEDFVLPRFEVTLTKPKYILAVDEQFTFTVCANYTFGRSVKGNLTLTISNGERKDCEATVTHNDTISGCKDVEITARQMKTMLCNVNTLSLSAKVTEEGTNIELSARDSATIHRQAVSFKVIHEDKYMKPNLPFTLKLRASLPDDSPAAGVVMEVCAVGRCNNITTTPDGLFTTVLPSYNTDKVFIKALNSRALMRQSEYSKDLEHYYSPSNSSLVIHAPEGKLKCVPGQTQQHALPVLFSARNQDSAVFTV</sequence>
<dbReference type="AlphaFoldDB" id="A0A8J5K739"/>
<comment type="subunit">
    <text evidence="4">Heterodimer of a TEP1-N chain and an TEP1-C chain non-covalently linked. Forms a complex composed of TEP1-N and TEP1-C heterodimer, LRIM1 and APL1C; the interaction stabilizes TEP1-N and TEP1-C heterodimer, prevents its binding to tissues while circulating in the hemolymph and protects the thioester bond from hydrolysis. Mature TEP1 and to a lesser extent full-length TEP1 interact with SPCLIP1; the interaction is induced by microbial infection.</text>
</comment>
<gene>
    <name evidence="9" type="primary">Mug2-L3</name>
    <name evidence="9" type="ORF">Hamer_G011588</name>
</gene>
<evidence type="ECO:0000259" key="6">
    <source>
        <dbReference type="Pfam" id="PF01835"/>
    </source>
</evidence>
<feature type="domain" description="Macroglobulin" evidence="8">
    <location>
        <begin position="202"/>
        <end position="277"/>
    </location>
</feature>
<name>A0A8J5K739_HOMAM</name>
<evidence type="ECO:0000256" key="1">
    <source>
        <dbReference type="ARBA" id="ARBA00022729"/>
    </source>
</evidence>
<dbReference type="PANTHER" id="PTHR11412">
    <property type="entry name" value="MACROGLOBULIN / COMPLEMENT"/>
    <property type="match status" value="1"/>
</dbReference>
<evidence type="ECO:0000313" key="10">
    <source>
        <dbReference type="Proteomes" id="UP000747542"/>
    </source>
</evidence>
<dbReference type="Pfam" id="PF17789">
    <property type="entry name" value="MG4"/>
    <property type="match status" value="1"/>
</dbReference>
<dbReference type="InterPro" id="IPR002890">
    <property type="entry name" value="MG2"/>
</dbReference>
<dbReference type="InterPro" id="IPR041555">
    <property type="entry name" value="MG3"/>
</dbReference>
<dbReference type="Gene3D" id="2.60.40.10">
    <property type="entry name" value="Immunoglobulins"/>
    <property type="match status" value="1"/>
</dbReference>
<dbReference type="InterPro" id="IPR013783">
    <property type="entry name" value="Ig-like_fold"/>
</dbReference>
<keyword evidence="1" id="KW-0732">Signal</keyword>
<comment type="function">
    <text evidence="3">Binds covalently through a thioester bond to the pathogen surface resulting in pathogen clearance.</text>
</comment>
<dbReference type="Proteomes" id="UP000747542">
    <property type="component" value="Unassembled WGS sequence"/>
</dbReference>
<accession>A0A8J5K739</accession>
<proteinExistence type="predicted"/>
<protein>
    <recommendedName>
        <fullName evidence="5">TEP1-F</fullName>
    </recommendedName>
</protein>
<organism evidence="9 10">
    <name type="scientific">Homarus americanus</name>
    <name type="common">American lobster</name>
    <dbReference type="NCBI Taxonomy" id="6706"/>
    <lineage>
        <taxon>Eukaryota</taxon>
        <taxon>Metazoa</taxon>
        <taxon>Ecdysozoa</taxon>
        <taxon>Arthropoda</taxon>
        <taxon>Crustacea</taxon>
        <taxon>Multicrustacea</taxon>
        <taxon>Malacostraca</taxon>
        <taxon>Eumalacostraca</taxon>
        <taxon>Eucarida</taxon>
        <taxon>Decapoda</taxon>
        <taxon>Pleocyemata</taxon>
        <taxon>Astacidea</taxon>
        <taxon>Nephropoidea</taxon>
        <taxon>Nephropidae</taxon>
        <taxon>Homarus</taxon>
    </lineage>
</organism>
<evidence type="ECO:0000259" key="8">
    <source>
        <dbReference type="Pfam" id="PF17791"/>
    </source>
</evidence>
<feature type="domain" description="Macroglobulin" evidence="6">
    <location>
        <begin position="106"/>
        <end position="199"/>
    </location>
</feature>
<dbReference type="Pfam" id="PF17791">
    <property type="entry name" value="MG3"/>
    <property type="match status" value="1"/>
</dbReference>
<reference evidence="9" key="1">
    <citation type="journal article" date="2021" name="Sci. Adv.">
        <title>The American lobster genome reveals insights on longevity, neural, and immune adaptations.</title>
        <authorList>
            <person name="Polinski J.M."/>
            <person name="Zimin A.V."/>
            <person name="Clark K.F."/>
            <person name="Kohn A.B."/>
            <person name="Sadowski N."/>
            <person name="Timp W."/>
            <person name="Ptitsyn A."/>
            <person name="Khanna P."/>
            <person name="Romanova D.Y."/>
            <person name="Williams P."/>
            <person name="Greenwood S.J."/>
            <person name="Moroz L.L."/>
            <person name="Walt D.R."/>
            <person name="Bodnar A.G."/>
        </authorList>
    </citation>
    <scope>NUCLEOTIDE SEQUENCE</scope>
    <source>
        <strain evidence="9">GMGI-L3</strain>
    </source>
</reference>
<dbReference type="Pfam" id="PF01835">
    <property type="entry name" value="MG2"/>
    <property type="match status" value="1"/>
</dbReference>
<dbReference type="InterPro" id="IPR050473">
    <property type="entry name" value="A2M/Complement_sys"/>
</dbReference>
<comment type="caution">
    <text evidence="9">The sequence shown here is derived from an EMBL/GenBank/DDBJ whole genome shotgun (WGS) entry which is preliminary data.</text>
</comment>